<dbReference type="GO" id="GO:0005737">
    <property type="term" value="C:cytoplasm"/>
    <property type="evidence" value="ECO:0007669"/>
    <property type="project" value="TreeGrafter"/>
</dbReference>
<dbReference type="InterPro" id="IPR000719">
    <property type="entry name" value="Prot_kinase_dom"/>
</dbReference>
<keyword evidence="2 3" id="KW-0067">ATP-binding</keyword>
<feature type="region of interest" description="Disordered" evidence="4">
    <location>
        <begin position="751"/>
        <end position="776"/>
    </location>
</feature>
<gene>
    <name evidence="6" type="ORF">GLOTRDRAFT_133405</name>
</gene>
<dbReference type="GO" id="GO:0005524">
    <property type="term" value="F:ATP binding"/>
    <property type="evidence" value="ECO:0007669"/>
    <property type="project" value="UniProtKB-UniRule"/>
</dbReference>
<feature type="binding site" evidence="3">
    <location>
        <position position="64"/>
    </location>
    <ligand>
        <name>ATP</name>
        <dbReference type="ChEBI" id="CHEBI:30616"/>
    </ligand>
</feature>
<protein>
    <recommendedName>
        <fullName evidence="5">Protein kinase domain-containing protein</fullName>
    </recommendedName>
</protein>
<feature type="region of interest" description="Disordered" evidence="4">
    <location>
        <begin position="297"/>
        <end position="640"/>
    </location>
</feature>
<feature type="region of interest" description="Disordered" evidence="4">
    <location>
        <begin position="995"/>
        <end position="1014"/>
    </location>
</feature>
<evidence type="ECO:0000313" key="6">
    <source>
        <dbReference type="EMBL" id="EPQ51083.1"/>
    </source>
</evidence>
<evidence type="ECO:0000256" key="2">
    <source>
        <dbReference type="ARBA" id="ARBA00022840"/>
    </source>
</evidence>
<dbReference type="HOGENOM" id="CLU_274298_0_0_1"/>
<dbReference type="GO" id="GO:0010506">
    <property type="term" value="P:regulation of autophagy"/>
    <property type="evidence" value="ECO:0007669"/>
    <property type="project" value="InterPro"/>
</dbReference>
<feature type="compositionally biased region" description="Basic and acidic residues" evidence="4">
    <location>
        <begin position="435"/>
        <end position="452"/>
    </location>
</feature>
<dbReference type="InterPro" id="IPR008271">
    <property type="entry name" value="Ser/Thr_kinase_AS"/>
</dbReference>
<dbReference type="STRING" id="670483.S7PUL7"/>
<dbReference type="Pfam" id="PF00069">
    <property type="entry name" value="Pkinase"/>
    <property type="match status" value="1"/>
</dbReference>
<dbReference type="GO" id="GO:0004674">
    <property type="term" value="F:protein serine/threonine kinase activity"/>
    <property type="evidence" value="ECO:0007669"/>
    <property type="project" value="InterPro"/>
</dbReference>
<dbReference type="RefSeq" id="XP_007870520.1">
    <property type="nucleotide sequence ID" value="XM_007872329.1"/>
</dbReference>
<dbReference type="InterPro" id="IPR045269">
    <property type="entry name" value="Atg1-like"/>
</dbReference>
<feature type="compositionally biased region" description="Basic and acidic residues" evidence="4">
    <location>
        <begin position="346"/>
        <end position="359"/>
    </location>
</feature>
<dbReference type="PANTHER" id="PTHR24348:SF68">
    <property type="entry name" value="SERINE_THREONINE-PROTEIN KINASE ATG1C"/>
    <property type="match status" value="1"/>
</dbReference>
<dbReference type="SUPFAM" id="SSF56112">
    <property type="entry name" value="Protein kinase-like (PK-like)"/>
    <property type="match status" value="1"/>
</dbReference>
<dbReference type="PANTHER" id="PTHR24348">
    <property type="entry name" value="SERINE/THREONINE-PROTEIN KINASE UNC-51-RELATED"/>
    <property type="match status" value="1"/>
</dbReference>
<feature type="compositionally biased region" description="Polar residues" evidence="4">
    <location>
        <begin position="809"/>
        <end position="829"/>
    </location>
</feature>
<keyword evidence="7" id="KW-1185">Reference proteome</keyword>
<feature type="compositionally biased region" description="Low complexity" evidence="4">
    <location>
        <begin position="458"/>
        <end position="471"/>
    </location>
</feature>
<dbReference type="PROSITE" id="PS00107">
    <property type="entry name" value="PROTEIN_KINASE_ATP"/>
    <property type="match status" value="1"/>
</dbReference>
<evidence type="ECO:0000256" key="1">
    <source>
        <dbReference type="ARBA" id="ARBA00022741"/>
    </source>
</evidence>
<dbReference type="AlphaFoldDB" id="S7PUL7"/>
<feature type="compositionally biased region" description="Basic and acidic residues" evidence="4">
    <location>
        <begin position="541"/>
        <end position="567"/>
    </location>
</feature>
<dbReference type="Gene3D" id="1.10.510.10">
    <property type="entry name" value="Transferase(Phosphotransferase) domain 1"/>
    <property type="match status" value="1"/>
</dbReference>
<dbReference type="GeneID" id="19302721"/>
<dbReference type="Proteomes" id="UP000030669">
    <property type="component" value="Unassembled WGS sequence"/>
</dbReference>
<evidence type="ECO:0000256" key="3">
    <source>
        <dbReference type="PROSITE-ProRule" id="PRU10141"/>
    </source>
</evidence>
<dbReference type="InterPro" id="IPR011009">
    <property type="entry name" value="Kinase-like_dom_sf"/>
</dbReference>
<dbReference type="PROSITE" id="PS50011">
    <property type="entry name" value="PROTEIN_KINASE_DOM"/>
    <property type="match status" value="1"/>
</dbReference>
<feature type="compositionally biased region" description="Basic residues" evidence="4">
    <location>
        <begin position="384"/>
        <end position="393"/>
    </location>
</feature>
<dbReference type="SMART" id="SM00220">
    <property type="entry name" value="S_TKc"/>
    <property type="match status" value="1"/>
</dbReference>
<keyword evidence="1 3" id="KW-0547">Nucleotide-binding</keyword>
<evidence type="ECO:0000256" key="4">
    <source>
        <dbReference type="SAM" id="MobiDB-lite"/>
    </source>
</evidence>
<feature type="region of interest" description="Disordered" evidence="4">
    <location>
        <begin position="1042"/>
        <end position="1065"/>
    </location>
</feature>
<feature type="compositionally biased region" description="Basic and acidic residues" evidence="4">
    <location>
        <begin position="574"/>
        <end position="599"/>
    </location>
</feature>
<feature type="compositionally biased region" description="Polar residues" evidence="4">
    <location>
        <begin position="482"/>
        <end position="493"/>
    </location>
</feature>
<feature type="compositionally biased region" description="Polar residues" evidence="4">
    <location>
        <begin position="604"/>
        <end position="622"/>
    </location>
</feature>
<evidence type="ECO:0000259" key="5">
    <source>
        <dbReference type="PROSITE" id="PS50011"/>
    </source>
</evidence>
<feature type="domain" description="Protein kinase" evidence="5">
    <location>
        <begin position="25"/>
        <end position="299"/>
    </location>
</feature>
<dbReference type="EMBL" id="KB469312">
    <property type="protein sequence ID" value="EPQ51083.1"/>
    <property type="molecule type" value="Genomic_DNA"/>
</dbReference>
<accession>S7PUL7</accession>
<feature type="region of interest" description="Disordered" evidence="4">
    <location>
        <begin position="793"/>
        <end position="884"/>
    </location>
</feature>
<dbReference type="InterPro" id="IPR017441">
    <property type="entry name" value="Protein_kinase_ATP_BS"/>
</dbReference>
<dbReference type="CDD" id="cd14014">
    <property type="entry name" value="STKc_PknB_like"/>
    <property type="match status" value="1"/>
</dbReference>
<organism evidence="6 7">
    <name type="scientific">Gloeophyllum trabeum (strain ATCC 11539 / FP-39264 / Madison 617)</name>
    <name type="common">Brown rot fungus</name>
    <dbReference type="NCBI Taxonomy" id="670483"/>
    <lineage>
        <taxon>Eukaryota</taxon>
        <taxon>Fungi</taxon>
        <taxon>Dikarya</taxon>
        <taxon>Basidiomycota</taxon>
        <taxon>Agaricomycotina</taxon>
        <taxon>Agaricomycetes</taxon>
        <taxon>Gloeophyllales</taxon>
        <taxon>Gloeophyllaceae</taxon>
        <taxon>Gloeophyllum</taxon>
    </lineage>
</organism>
<name>S7PUL7_GLOTA</name>
<dbReference type="OrthoDB" id="68483at2759"/>
<proteinExistence type="predicted"/>
<dbReference type="OMA" id="TPFEHAE"/>
<evidence type="ECO:0000313" key="7">
    <source>
        <dbReference type="Proteomes" id="UP000030669"/>
    </source>
</evidence>
<dbReference type="eggNOG" id="KOG0586">
    <property type="taxonomic scope" value="Eukaryota"/>
</dbReference>
<reference evidence="6 7" key="1">
    <citation type="journal article" date="2012" name="Science">
        <title>The Paleozoic origin of enzymatic lignin decomposition reconstructed from 31 fungal genomes.</title>
        <authorList>
            <person name="Floudas D."/>
            <person name="Binder M."/>
            <person name="Riley R."/>
            <person name="Barry K."/>
            <person name="Blanchette R.A."/>
            <person name="Henrissat B."/>
            <person name="Martinez A.T."/>
            <person name="Otillar R."/>
            <person name="Spatafora J.W."/>
            <person name="Yadav J.S."/>
            <person name="Aerts A."/>
            <person name="Benoit I."/>
            <person name="Boyd A."/>
            <person name="Carlson A."/>
            <person name="Copeland A."/>
            <person name="Coutinho P.M."/>
            <person name="de Vries R.P."/>
            <person name="Ferreira P."/>
            <person name="Findley K."/>
            <person name="Foster B."/>
            <person name="Gaskell J."/>
            <person name="Glotzer D."/>
            <person name="Gorecki P."/>
            <person name="Heitman J."/>
            <person name="Hesse C."/>
            <person name="Hori C."/>
            <person name="Igarashi K."/>
            <person name="Jurgens J.A."/>
            <person name="Kallen N."/>
            <person name="Kersten P."/>
            <person name="Kohler A."/>
            <person name="Kuees U."/>
            <person name="Kumar T.K.A."/>
            <person name="Kuo A."/>
            <person name="LaButti K."/>
            <person name="Larrondo L.F."/>
            <person name="Lindquist E."/>
            <person name="Ling A."/>
            <person name="Lombard V."/>
            <person name="Lucas S."/>
            <person name="Lundell T."/>
            <person name="Martin R."/>
            <person name="McLaughlin D.J."/>
            <person name="Morgenstern I."/>
            <person name="Morin E."/>
            <person name="Murat C."/>
            <person name="Nagy L.G."/>
            <person name="Nolan M."/>
            <person name="Ohm R.A."/>
            <person name="Patyshakuliyeva A."/>
            <person name="Rokas A."/>
            <person name="Ruiz-Duenas F.J."/>
            <person name="Sabat G."/>
            <person name="Salamov A."/>
            <person name="Samejima M."/>
            <person name="Schmutz J."/>
            <person name="Slot J.C."/>
            <person name="St John F."/>
            <person name="Stenlid J."/>
            <person name="Sun H."/>
            <person name="Sun S."/>
            <person name="Syed K."/>
            <person name="Tsang A."/>
            <person name="Wiebenga A."/>
            <person name="Young D."/>
            <person name="Pisabarro A."/>
            <person name="Eastwood D.C."/>
            <person name="Martin F."/>
            <person name="Cullen D."/>
            <person name="Grigoriev I.V."/>
            <person name="Hibbett D.S."/>
        </authorList>
    </citation>
    <scope>NUCLEOTIDE SEQUENCE [LARGE SCALE GENOMIC DNA]</scope>
    <source>
        <strain evidence="6 7">ATCC 11539</strain>
    </source>
</reference>
<sequence length="1089" mass="120483">MNPPQPPSEATDIFSISDQVLAEKFQFIEEIGFGNWGSVWLCRPREDPSVEVHESLQHAKVAVKLVHRSKTPTTAARVKSLWNEMKIVRTLREDGHPSIIPFYSFIITPSYAMITMAYHPRLIPVEVPEHHAREWFRLLLSGVEFLHKRGVVHNDIKPANILLSKQNVPVLVDFGFAERYDVESPTAFHSNLAYGTPEYLSPERARGLPHDTRKSDIWALGVTFFEILVGRTPFEYTEGEQFSTKADLEKYWARTASMKGKWIGTWKMSKAMERLLKRMVLPNADLRCTSSDAIEDPYWTKDPDLPASTHKKTASGHVRSPSLADIMSPFSTRGRSASRERKRKSAKGEDGQNIKHRYLDSPPGLDDTNLAKVRQELAPARAAAQHKRSRSQSKLRVLRDLPQPPGASKSRVPVVKIAADLSPIKGSPPTTPQEKAAHSATAKEPKAKKENAVPRSHGTTPPARKPAGPRAPLSPTGGLAVKSTSPLNRQASSVGALPHEKKAKAKVTHQPASRVLGDVTESNRKNENINKSTGSAGSEKVSQRVREWERERQRLREMERMREKDQESDAENVEPEKPKHPAKEKVKFEKESGMEKETRAQVVTIPSSRKASASTGESSPSGWHNVLDLKAGSRSPQDSGLNALKQNLRMSIDKTVRSAKSSVLALGRISTPALTLSGSGEGVEESGSTISRESWEDAVMREANCTLPAVREAIRNEKVGADNQVDRMTIWMRNVERVVEETRQNFATTQVLPPVPLAPASKSRSSTSKPGRLPRKVLPANKIFALGDCEDESMDRTWSSVSPSRHSSPAKTVMSQTVPTIPSEKSSTAIEAKPEVETRSPPRQRAATLLSRSPETKSKPILDLDQGSPSKRKEKSRSHNDLLRPISPIDQLQFEIEQRIMPSPPLRLSALLDSSLFIAAPATPKLDPTAVPHITLNEECGEPDDLAASPYHVEPYPARQPPMDSGSPIDSPTRRHVEGVYDRFLMATTGVKRVGRGYQSDNNKPLGHIAPRHTTAPKRDHSFFLTTRRAMPPPISSDDLRRAASADELGFVSQSPRSSEEEGKNAVRLMGTLKAIVTGKQSRRASRLG</sequence>
<dbReference type="PROSITE" id="PS00108">
    <property type="entry name" value="PROTEIN_KINASE_ST"/>
    <property type="match status" value="1"/>
</dbReference>
<dbReference type="KEGG" id="gtr:GLOTRDRAFT_133405"/>